<keyword evidence="2" id="KW-1185">Reference proteome</keyword>
<dbReference type="Gene3D" id="1.10.4080.10">
    <property type="entry name" value="ADP-ribosylation/Crystallin J1"/>
    <property type="match status" value="1"/>
</dbReference>
<dbReference type="InterPro" id="IPR050792">
    <property type="entry name" value="ADP-ribosylglycohydrolase"/>
</dbReference>
<organism evidence="1 2">
    <name type="scientific">Actinomadura monticuli</name>
    <dbReference type="NCBI Taxonomy" id="3097367"/>
    <lineage>
        <taxon>Bacteria</taxon>
        <taxon>Bacillati</taxon>
        <taxon>Actinomycetota</taxon>
        <taxon>Actinomycetes</taxon>
        <taxon>Streptosporangiales</taxon>
        <taxon>Thermomonosporaceae</taxon>
        <taxon>Actinomadura</taxon>
    </lineage>
</organism>
<dbReference type="InterPro" id="IPR036705">
    <property type="entry name" value="Ribosyl_crysJ1_sf"/>
</dbReference>
<sequence>MRRASGAMFGLAYGDSLGAPTEFLTMKQIHRRFGDRGPARLDGDPALVTDDTQMAIAVGLALLDALDNPPFTPDLITPMWRRRFVDWLNSPDNNRAPGNTCLRACRGLAAGKPWVDATVAGSKGCGANMRVAPVGLAPGLTDDTRAGAAQLQAALTHGHPTGLAASELTAFAVRWLADGMDPADLPGALRARCHEQRTVYHGRWLGDLWRRPGMDAEETFIARGWDECLAALDRLDEAVRRGDRAADPCESTGAGWVAEEALATGLLCFLLFPDEPVEAIRRGAASSGDSDSIACLAGAFAGARLGMDAWPAEWSARIEYAGDLETIGRAWD</sequence>
<dbReference type="Proteomes" id="UP001569963">
    <property type="component" value="Unassembled WGS sequence"/>
</dbReference>
<evidence type="ECO:0000313" key="2">
    <source>
        <dbReference type="Proteomes" id="UP001569963"/>
    </source>
</evidence>
<reference evidence="1 2" key="1">
    <citation type="submission" date="2023-11" db="EMBL/GenBank/DDBJ databases">
        <title>Actinomadura monticuli sp. nov., isolated from volcanic ash.</title>
        <authorList>
            <person name="Lee S.D."/>
            <person name="Yang H."/>
            <person name="Kim I.S."/>
        </authorList>
    </citation>
    <scope>NUCLEOTIDE SEQUENCE [LARGE SCALE GENOMIC DNA]</scope>
    <source>
        <strain evidence="1 2">DLS-62</strain>
    </source>
</reference>
<accession>A0ABV4Q8K7</accession>
<dbReference type="Pfam" id="PF03747">
    <property type="entry name" value="ADP_ribosyl_GH"/>
    <property type="match status" value="1"/>
</dbReference>
<gene>
    <name evidence="1" type="ORF">SM611_08800</name>
</gene>
<dbReference type="SUPFAM" id="SSF101478">
    <property type="entry name" value="ADP-ribosylglycohydrolase"/>
    <property type="match status" value="1"/>
</dbReference>
<protein>
    <submittedName>
        <fullName evidence="1">ADP-ribosylglycohydrolase family protein</fullName>
    </submittedName>
</protein>
<comment type="caution">
    <text evidence="1">The sequence shown here is derived from an EMBL/GenBank/DDBJ whole genome shotgun (WGS) entry which is preliminary data.</text>
</comment>
<name>A0ABV4Q8K7_9ACTN</name>
<dbReference type="PANTHER" id="PTHR16222:SF12">
    <property type="entry name" value="ADP-RIBOSYLGLYCOHYDROLASE-RELATED"/>
    <property type="match status" value="1"/>
</dbReference>
<dbReference type="InterPro" id="IPR005502">
    <property type="entry name" value="Ribosyl_crysJ1"/>
</dbReference>
<dbReference type="EMBL" id="JAXCEI010000003">
    <property type="protein sequence ID" value="MFA1539026.1"/>
    <property type="molecule type" value="Genomic_DNA"/>
</dbReference>
<proteinExistence type="predicted"/>
<dbReference type="PANTHER" id="PTHR16222">
    <property type="entry name" value="ADP-RIBOSYLGLYCOHYDROLASE"/>
    <property type="match status" value="1"/>
</dbReference>
<evidence type="ECO:0000313" key="1">
    <source>
        <dbReference type="EMBL" id="MFA1539026.1"/>
    </source>
</evidence>
<dbReference type="RefSeq" id="WP_371948635.1">
    <property type="nucleotide sequence ID" value="NZ_JAXCEI010000003.1"/>
</dbReference>